<name>A0AAW5MNK5_9ESCH</name>
<dbReference type="AlphaFoldDB" id="A0AAW5MNK5"/>
<comment type="caution">
    <text evidence="1">The sequence shown here is derived from an EMBL/GenBank/DDBJ whole genome shotgun (WGS) entry which is preliminary data.</text>
</comment>
<evidence type="ECO:0000313" key="2">
    <source>
        <dbReference type="Proteomes" id="UP001206878"/>
    </source>
</evidence>
<dbReference type="EMBL" id="JANPXH010000007">
    <property type="protein sequence ID" value="MCR6675805.1"/>
    <property type="molecule type" value="Genomic_DNA"/>
</dbReference>
<proteinExistence type="predicted"/>
<evidence type="ECO:0000313" key="1">
    <source>
        <dbReference type="EMBL" id="MCR6675805.1"/>
    </source>
</evidence>
<accession>A0AAW5MNK5</accession>
<dbReference type="Proteomes" id="UP001206878">
    <property type="component" value="Unassembled WGS sequence"/>
</dbReference>
<protein>
    <submittedName>
        <fullName evidence="1">Uncharacterized protein</fullName>
    </submittedName>
</protein>
<sequence length="125" mass="14397">MRLNEEFISCIFNELLIDDFELYKKNIDNIIDDLDSISKVDIDKSTYKKFSKIMSTLNDQEQSVVYDFLKLIISDSASVIFGAIDGTHFVKGLDKNCLLNYGGEDIQGDLQDLFLEKFENEIHLD</sequence>
<organism evidence="1 2">
    <name type="scientific">Escherichia marmotae</name>
    <dbReference type="NCBI Taxonomy" id="1499973"/>
    <lineage>
        <taxon>Bacteria</taxon>
        <taxon>Pseudomonadati</taxon>
        <taxon>Pseudomonadota</taxon>
        <taxon>Gammaproteobacteria</taxon>
        <taxon>Enterobacterales</taxon>
        <taxon>Enterobacteriaceae</taxon>
        <taxon>Escherichia</taxon>
    </lineage>
</organism>
<gene>
    <name evidence="1" type="ORF">NVV43_09300</name>
</gene>
<reference evidence="1" key="1">
    <citation type="submission" date="2022-07" db="EMBL/GenBank/DDBJ databases">
        <title>Diversity of ethanolamine utilization by human commensal Escherichia coli.</title>
        <authorList>
            <person name="Jubelin G."/>
        </authorList>
    </citation>
    <scope>NUCLEOTIDE SEQUENCE</scope>
    <source>
        <strain evidence="1">S1</strain>
    </source>
</reference>